<feature type="domain" description="TNase-like" evidence="2">
    <location>
        <begin position="24"/>
        <end position="131"/>
    </location>
</feature>
<dbReference type="RefSeq" id="WP_367622948.1">
    <property type="nucleotide sequence ID" value="NZ_JBFNQD010000001.1"/>
</dbReference>
<gene>
    <name evidence="3" type="ORF">ABXS05_03515</name>
</gene>
<dbReference type="InterPro" id="IPR035437">
    <property type="entry name" value="SNase_OB-fold_sf"/>
</dbReference>
<feature type="signal peptide" evidence="1">
    <location>
        <begin position="1"/>
        <end position="20"/>
    </location>
</feature>
<reference evidence="3 4" key="1">
    <citation type="submission" date="2024-07" db="EMBL/GenBank/DDBJ databases">
        <title>Description of Labrys sedimenti sp. nov., isolated from a diclofenac-degrading enrichment culture.</title>
        <authorList>
            <person name="Tancsics A."/>
            <person name="Csepanyi A."/>
        </authorList>
    </citation>
    <scope>NUCLEOTIDE SEQUENCE [LARGE SCALE GENOMIC DNA]</scope>
    <source>
        <strain evidence="3 4">LMG 23578</strain>
    </source>
</reference>
<evidence type="ECO:0000313" key="4">
    <source>
        <dbReference type="Proteomes" id="UP001555786"/>
    </source>
</evidence>
<keyword evidence="1" id="KW-0732">Signal</keyword>
<proteinExistence type="predicted"/>
<evidence type="ECO:0000259" key="2">
    <source>
        <dbReference type="PROSITE" id="PS50830"/>
    </source>
</evidence>
<comment type="caution">
    <text evidence="3">The sequence shown here is derived from an EMBL/GenBank/DDBJ whole genome shotgun (WGS) entry which is preliminary data.</text>
</comment>
<organism evidence="3 4">
    <name type="scientific">Labrys neptuniae</name>
    <dbReference type="NCBI Taxonomy" id="376174"/>
    <lineage>
        <taxon>Bacteria</taxon>
        <taxon>Pseudomonadati</taxon>
        <taxon>Pseudomonadota</taxon>
        <taxon>Alphaproteobacteria</taxon>
        <taxon>Hyphomicrobiales</taxon>
        <taxon>Xanthobacteraceae</taxon>
        <taxon>Labrys</taxon>
    </lineage>
</organism>
<dbReference type="EMBL" id="JBFNQD010000001">
    <property type="protein sequence ID" value="MEW9304592.1"/>
    <property type="molecule type" value="Genomic_DNA"/>
</dbReference>
<protein>
    <submittedName>
        <fullName evidence="3">Thermonuclease family protein</fullName>
    </submittedName>
</protein>
<dbReference type="Pfam" id="PF00565">
    <property type="entry name" value="SNase"/>
    <property type="match status" value="1"/>
</dbReference>
<dbReference type="SUPFAM" id="SSF50199">
    <property type="entry name" value="Staphylococcal nuclease"/>
    <property type="match status" value="1"/>
</dbReference>
<keyword evidence="4" id="KW-1185">Reference proteome</keyword>
<sequence length="152" mass="16666">MKSVLRNAVFALLLASPATAATYEPVDGNRIIVLDGDTVALPCKTPGRGCSERVRLRDIDAPEVFHPDCHEGLQQGLKAKARLAQLIRGKVVYVERDGHRDLYGRTLGALRIGSPSGVNAGMQLVREDLARPWKAGAAAREERRLWWCGPQN</sequence>
<dbReference type="PROSITE" id="PS50830">
    <property type="entry name" value="TNASE_3"/>
    <property type="match status" value="1"/>
</dbReference>
<feature type="chain" id="PRO_5045690586" evidence="1">
    <location>
        <begin position="21"/>
        <end position="152"/>
    </location>
</feature>
<name>A0ABV3PG34_9HYPH</name>
<dbReference type="Gene3D" id="2.40.50.90">
    <property type="match status" value="1"/>
</dbReference>
<evidence type="ECO:0000256" key="1">
    <source>
        <dbReference type="SAM" id="SignalP"/>
    </source>
</evidence>
<dbReference type="Proteomes" id="UP001555786">
    <property type="component" value="Unassembled WGS sequence"/>
</dbReference>
<dbReference type="InterPro" id="IPR016071">
    <property type="entry name" value="Staphylococal_nuclease_OB-fold"/>
</dbReference>
<accession>A0ABV3PG34</accession>
<dbReference type="SMART" id="SM00318">
    <property type="entry name" value="SNc"/>
    <property type="match status" value="1"/>
</dbReference>
<evidence type="ECO:0000313" key="3">
    <source>
        <dbReference type="EMBL" id="MEW9304592.1"/>
    </source>
</evidence>